<sequence>MTTVSITSGALRGVLTSGVRAHLGIPYAAPPVGELRFAAPASVRPWTGVRDATAPGLAAVQDPAPSRLVPKAVPGFGEDCLTVNVWAPEHAEGLPVLVWLHGGLFQIGSASAACYAGEHLARRGVVVVGVNYRLGALGYLRTPEGEGNFGLQDQLAALEWVRDNIGAFGGDPAQVTVAGQSAGAYSILALATLPRAAGLFRRAILQSTPFDVDTGHEERAILTADLFRTAAGIPDGDLAALRALSTDQVLAAQLEAAREWRTIAPGGPTFIPYVDGRVLTTAPGAAAIAGGLDHLDLMIGCTAGERVDGLPPHIPPDAFAAHFVTGSFRLAEHRAEVGRPVPFFWWRWPDDNGVYHCAELPYVFGTLPAFAGSPLLAGTPEQQAELVEAAQTAWIDFVRTGDPGWPGYTLTDRQAMAFDVPAELVTLPAPAPIRPPG</sequence>
<dbReference type="PROSITE" id="PS00122">
    <property type="entry name" value="CARBOXYLESTERASE_B_1"/>
    <property type="match status" value="1"/>
</dbReference>
<dbReference type="PANTHER" id="PTHR11559">
    <property type="entry name" value="CARBOXYLESTERASE"/>
    <property type="match status" value="1"/>
</dbReference>
<protein>
    <recommendedName>
        <fullName evidence="3">Carboxylic ester hydrolase</fullName>
        <ecNumber evidence="3">3.1.1.-</ecNumber>
    </recommendedName>
</protein>
<dbReference type="Pfam" id="PF00135">
    <property type="entry name" value="COesterase"/>
    <property type="match status" value="1"/>
</dbReference>
<keyword evidence="2 3" id="KW-0378">Hydrolase</keyword>
<dbReference type="PROSITE" id="PS00941">
    <property type="entry name" value="CARBOXYLESTERASE_B_2"/>
    <property type="match status" value="1"/>
</dbReference>
<comment type="caution">
    <text evidence="5">The sequence shown here is derived from an EMBL/GenBank/DDBJ whole genome shotgun (WGS) entry which is preliminary data.</text>
</comment>
<dbReference type="RefSeq" id="WP_185005960.1">
    <property type="nucleotide sequence ID" value="NZ_BAAAUI010000009.1"/>
</dbReference>
<proteinExistence type="inferred from homology"/>
<evidence type="ECO:0000256" key="2">
    <source>
        <dbReference type="ARBA" id="ARBA00022801"/>
    </source>
</evidence>
<accession>A0A7W7CFL3</accession>
<dbReference type="InterPro" id="IPR050309">
    <property type="entry name" value="Type-B_Carboxylest/Lipase"/>
</dbReference>
<evidence type="ECO:0000256" key="1">
    <source>
        <dbReference type="ARBA" id="ARBA00005964"/>
    </source>
</evidence>
<evidence type="ECO:0000313" key="6">
    <source>
        <dbReference type="Proteomes" id="UP000533598"/>
    </source>
</evidence>
<name>A0A7W7CFL3_9PSEU</name>
<dbReference type="AlphaFoldDB" id="A0A7W7CFL3"/>
<dbReference type="Gene3D" id="3.40.50.1820">
    <property type="entry name" value="alpha/beta hydrolase"/>
    <property type="match status" value="2"/>
</dbReference>
<gene>
    <name evidence="5" type="ORF">HNR67_006396</name>
</gene>
<feature type="domain" description="Carboxylesterase type B" evidence="4">
    <location>
        <begin position="3"/>
        <end position="306"/>
    </location>
</feature>
<dbReference type="InterPro" id="IPR019826">
    <property type="entry name" value="Carboxylesterase_B_AS"/>
</dbReference>
<dbReference type="InterPro" id="IPR029058">
    <property type="entry name" value="AB_hydrolase_fold"/>
</dbReference>
<dbReference type="SUPFAM" id="SSF53474">
    <property type="entry name" value="alpha/beta-Hydrolases"/>
    <property type="match status" value="1"/>
</dbReference>
<dbReference type="GO" id="GO:0016787">
    <property type="term" value="F:hydrolase activity"/>
    <property type="evidence" value="ECO:0007669"/>
    <property type="project" value="UniProtKB-KW"/>
</dbReference>
<evidence type="ECO:0000256" key="3">
    <source>
        <dbReference type="RuleBase" id="RU361235"/>
    </source>
</evidence>
<dbReference type="InterPro" id="IPR019819">
    <property type="entry name" value="Carboxylesterase_B_CS"/>
</dbReference>
<comment type="similarity">
    <text evidence="1 3">Belongs to the type-B carboxylesterase/lipase family.</text>
</comment>
<reference evidence="5 6" key="1">
    <citation type="submission" date="2020-08" db="EMBL/GenBank/DDBJ databases">
        <title>Sequencing the genomes of 1000 actinobacteria strains.</title>
        <authorList>
            <person name="Klenk H.-P."/>
        </authorList>
    </citation>
    <scope>NUCLEOTIDE SEQUENCE [LARGE SCALE GENOMIC DNA]</scope>
    <source>
        <strain evidence="5 6">DSM 44230</strain>
    </source>
</reference>
<dbReference type="EMBL" id="JACHMH010000001">
    <property type="protein sequence ID" value="MBB4680278.1"/>
    <property type="molecule type" value="Genomic_DNA"/>
</dbReference>
<organism evidence="5 6">
    <name type="scientific">Crossiella cryophila</name>
    <dbReference type="NCBI Taxonomy" id="43355"/>
    <lineage>
        <taxon>Bacteria</taxon>
        <taxon>Bacillati</taxon>
        <taxon>Actinomycetota</taxon>
        <taxon>Actinomycetes</taxon>
        <taxon>Pseudonocardiales</taxon>
        <taxon>Pseudonocardiaceae</taxon>
        <taxon>Crossiella</taxon>
    </lineage>
</organism>
<evidence type="ECO:0000259" key="4">
    <source>
        <dbReference type="Pfam" id="PF00135"/>
    </source>
</evidence>
<evidence type="ECO:0000313" key="5">
    <source>
        <dbReference type="EMBL" id="MBB4680278.1"/>
    </source>
</evidence>
<dbReference type="EC" id="3.1.1.-" evidence="3"/>
<dbReference type="InterPro" id="IPR002018">
    <property type="entry name" value="CarbesteraseB"/>
</dbReference>
<dbReference type="Proteomes" id="UP000533598">
    <property type="component" value="Unassembled WGS sequence"/>
</dbReference>
<keyword evidence="6" id="KW-1185">Reference proteome</keyword>